<organism evidence="3 4">
    <name type="scientific">Pseudomonas fluorescens</name>
    <dbReference type="NCBI Taxonomy" id="294"/>
    <lineage>
        <taxon>Bacteria</taxon>
        <taxon>Pseudomonadati</taxon>
        <taxon>Pseudomonadota</taxon>
        <taxon>Gammaproteobacteria</taxon>
        <taxon>Pseudomonadales</taxon>
        <taxon>Pseudomonadaceae</taxon>
        <taxon>Pseudomonas</taxon>
    </lineage>
</organism>
<dbReference type="GO" id="GO:0016491">
    <property type="term" value="F:oxidoreductase activity"/>
    <property type="evidence" value="ECO:0007669"/>
    <property type="project" value="UniProtKB-KW"/>
</dbReference>
<evidence type="ECO:0000256" key="1">
    <source>
        <dbReference type="ARBA" id="ARBA00006484"/>
    </source>
</evidence>
<dbReference type="AlphaFoldDB" id="A0A8H2RG37"/>
<comment type="similarity">
    <text evidence="1">Belongs to the short-chain dehydrogenases/reductases (SDR) family.</text>
</comment>
<dbReference type="InterPro" id="IPR020904">
    <property type="entry name" value="Sc_DH/Rdtase_CS"/>
</dbReference>
<evidence type="ECO:0000256" key="2">
    <source>
        <dbReference type="ARBA" id="ARBA00023002"/>
    </source>
</evidence>
<dbReference type="EMBL" id="CABVIE010000002">
    <property type="protein sequence ID" value="VVO58519.1"/>
    <property type="molecule type" value="Genomic_DNA"/>
</dbReference>
<accession>A0A8H2RG37</accession>
<dbReference type="PROSITE" id="PS00061">
    <property type="entry name" value="ADH_SHORT"/>
    <property type="match status" value="1"/>
</dbReference>
<dbReference type="CDD" id="cd05233">
    <property type="entry name" value="SDR_c"/>
    <property type="match status" value="1"/>
</dbReference>
<sequence length="259" mass="27027">MNSRFDGKTVLITGAGSGIGQDTSLAFAQAGATVIGIDRSQDGLAQTAENLSKNGARFEALVADVSSEASIGKAIEQARRVTGQIDCAFNNAGITQSSTLTADLSFEEWQRVLAVNVTGVWLCMRAEIKVMQEQGRGGSIVNTASFLSMHSMAMQTAYVASKYAVLGITRNAAIEYAEGRIRVNAVAPGGIPTGMMAQSLAGVEESAQAAARKMIADLHPMKRLGTPREIAQAVMFLSSEAAGFITGSCLSVDGGWAAL</sequence>
<dbReference type="InterPro" id="IPR002347">
    <property type="entry name" value="SDR_fam"/>
</dbReference>
<dbReference type="FunFam" id="3.40.50.720:FF:000084">
    <property type="entry name" value="Short-chain dehydrogenase reductase"/>
    <property type="match status" value="1"/>
</dbReference>
<proteinExistence type="inferred from homology"/>
<reference evidence="3 4" key="1">
    <citation type="submission" date="2019-09" db="EMBL/GenBank/DDBJ databases">
        <authorList>
            <person name="Chandra G."/>
            <person name="Truman W A."/>
        </authorList>
    </citation>
    <scope>NUCLEOTIDE SEQUENCE [LARGE SCALE GENOMIC DNA]</scope>
    <source>
        <strain evidence="3">PS900</strain>
    </source>
</reference>
<dbReference type="RefSeq" id="WP_150756971.1">
    <property type="nucleotide sequence ID" value="NZ_CABVIE010000002.1"/>
</dbReference>
<name>A0A8H2RG37_PSEFL</name>
<gene>
    <name evidence="3" type="primary">linC_1</name>
    <name evidence="3" type="ORF">PS900_00674</name>
</gene>
<evidence type="ECO:0000313" key="4">
    <source>
        <dbReference type="Proteomes" id="UP000325723"/>
    </source>
</evidence>
<dbReference type="EC" id="1.1.1.-" evidence="3"/>
<dbReference type="Proteomes" id="UP000325723">
    <property type="component" value="Unassembled WGS sequence"/>
</dbReference>
<dbReference type="SUPFAM" id="SSF51735">
    <property type="entry name" value="NAD(P)-binding Rossmann-fold domains"/>
    <property type="match status" value="1"/>
</dbReference>
<dbReference type="Pfam" id="PF13561">
    <property type="entry name" value="adh_short_C2"/>
    <property type="match status" value="1"/>
</dbReference>
<dbReference type="PRINTS" id="PR00080">
    <property type="entry name" value="SDRFAMILY"/>
</dbReference>
<dbReference type="PANTHER" id="PTHR24321:SF8">
    <property type="entry name" value="ESTRADIOL 17-BETA-DEHYDROGENASE 8-RELATED"/>
    <property type="match status" value="1"/>
</dbReference>
<protein>
    <submittedName>
        <fullName evidence="3">2,5-dichloro-2,5-cyclohexadiene-1,4-diol dehydrogenase</fullName>
        <ecNumber evidence="3">1.1.1.-</ecNumber>
    </submittedName>
</protein>
<dbReference type="Gene3D" id="3.40.50.720">
    <property type="entry name" value="NAD(P)-binding Rossmann-like Domain"/>
    <property type="match status" value="1"/>
</dbReference>
<comment type="caution">
    <text evidence="3">The sequence shown here is derived from an EMBL/GenBank/DDBJ whole genome shotgun (WGS) entry which is preliminary data.</text>
</comment>
<dbReference type="PANTHER" id="PTHR24321">
    <property type="entry name" value="DEHYDROGENASES, SHORT CHAIN"/>
    <property type="match status" value="1"/>
</dbReference>
<evidence type="ECO:0000313" key="3">
    <source>
        <dbReference type="EMBL" id="VVO58519.1"/>
    </source>
</evidence>
<dbReference type="InterPro" id="IPR036291">
    <property type="entry name" value="NAD(P)-bd_dom_sf"/>
</dbReference>
<keyword evidence="2 3" id="KW-0560">Oxidoreductase</keyword>
<dbReference type="PRINTS" id="PR00081">
    <property type="entry name" value="GDHRDH"/>
</dbReference>